<dbReference type="EMBL" id="MU006792">
    <property type="protein sequence ID" value="KAF2637753.1"/>
    <property type="molecule type" value="Genomic_DNA"/>
</dbReference>
<feature type="compositionally biased region" description="Basic residues" evidence="2">
    <location>
        <begin position="587"/>
        <end position="598"/>
    </location>
</feature>
<evidence type="ECO:0000313" key="5">
    <source>
        <dbReference type="Proteomes" id="UP000799753"/>
    </source>
</evidence>
<evidence type="ECO:0000256" key="2">
    <source>
        <dbReference type="SAM" id="MobiDB-lite"/>
    </source>
</evidence>
<feature type="domain" description="Spindle pole body-associated protein cut12" evidence="3">
    <location>
        <begin position="157"/>
        <end position="263"/>
    </location>
</feature>
<accession>A0A6A6RTQ3</accession>
<gene>
    <name evidence="4" type="ORF">P280DRAFT_471932</name>
</gene>
<proteinExistence type="predicted"/>
<dbReference type="Pfam" id="PF11500">
    <property type="entry name" value="Cut12"/>
    <property type="match status" value="1"/>
</dbReference>
<evidence type="ECO:0000256" key="1">
    <source>
        <dbReference type="SAM" id="Coils"/>
    </source>
</evidence>
<organism evidence="4 5">
    <name type="scientific">Massarina eburnea CBS 473.64</name>
    <dbReference type="NCBI Taxonomy" id="1395130"/>
    <lineage>
        <taxon>Eukaryota</taxon>
        <taxon>Fungi</taxon>
        <taxon>Dikarya</taxon>
        <taxon>Ascomycota</taxon>
        <taxon>Pezizomycotina</taxon>
        <taxon>Dothideomycetes</taxon>
        <taxon>Pleosporomycetidae</taxon>
        <taxon>Pleosporales</taxon>
        <taxon>Massarineae</taxon>
        <taxon>Massarinaceae</taxon>
        <taxon>Massarina</taxon>
    </lineage>
</organism>
<feature type="region of interest" description="Disordered" evidence="2">
    <location>
        <begin position="337"/>
        <end position="598"/>
    </location>
</feature>
<keyword evidence="5" id="KW-1185">Reference proteome</keyword>
<keyword evidence="1" id="KW-0175">Coiled coil</keyword>
<feature type="compositionally biased region" description="Low complexity" evidence="2">
    <location>
        <begin position="405"/>
        <end position="417"/>
    </location>
</feature>
<dbReference type="Proteomes" id="UP000799753">
    <property type="component" value="Unassembled WGS sequence"/>
</dbReference>
<dbReference type="OrthoDB" id="5383703at2759"/>
<dbReference type="InterPro" id="IPR021589">
    <property type="entry name" value="Cut12"/>
</dbReference>
<feature type="region of interest" description="Disordered" evidence="2">
    <location>
        <begin position="166"/>
        <end position="202"/>
    </location>
</feature>
<feature type="compositionally biased region" description="Basic and acidic residues" evidence="2">
    <location>
        <begin position="566"/>
        <end position="586"/>
    </location>
</feature>
<evidence type="ECO:0000259" key="3">
    <source>
        <dbReference type="Pfam" id="PF11500"/>
    </source>
</evidence>
<evidence type="ECO:0000313" key="4">
    <source>
        <dbReference type="EMBL" id="KAF2637753.1"/>
    </source>
</evidence>
<name>A0A6A6RTQ3_9PLEO</name>
<protein>
    <recommendedName>
        <fullName evidence="3">Spindle pole body-associated protein cut12 domain-containing protein</fullName>
    </recommendedName>
</protein>
<feature type="region of interest" description="Disordered" evidence="2">
    <location>
        <begin position="297"/>
        <end position="318"/>
    </location>
</feature>
<feature type="coiled-coil region" evidence="1">
    <location>
        <begin position="233"/>
        <end position="285"/>
    </location>
</feature>
<feature type="region of interest" description="Disordered" evidence="2">
    <location>
        <begin position="62"/>
        <end position="98"/>
    </location>
</feature>
<reference evidence="4" key="1">
    <citation type="journal article" date="2020" name="Stud. Mycol.">
        <title>101 Dothideomycetes genomes: a test case for predicting lifestyles and emergence of pathogens.</title>
        <authorList>
            <person name="Haridas S."/>
            <person name="Albert R."/>
            <person name="Binder M."/>
            <person name="Bloem J."/>
            <person name="Labutti K."/>
            <person name="Salamov A."/>
            <person name="Andreopoulos B."/>
            <person name="Baker S."/>
            <person name="Barry K."/>
            <person name="Bills G."/>
            <person name="Bluhm B."/>
            <person name="Cannon C."/>
            <person name="Castanera R."/>
            <person name="Culley D."/>
            <person name="Daum C."/>
            <person name="Ezra D."/>
            <person name="Gonzalez J."/>
            <person name="Henrissat B."/>
            <person name="Kuo A."/>
            <person name="Liang C."/>
            <person name="Lipzen A."/>
            <person name="Lutzoni F."/>
            <person name="Magnuson J."/>
            <person name="Mondo S."/>
            <person name="Nolan M."/>
            <person name="Ohm R."/>
            <person name="Pangilinan J."/>
            <person name="Park H.-J."/>
            <person name="Ramirez L."/>
            <person name="Alfaro M."/>
            <person name="Sun H."/>
            <person name="Tritt A."/>
            <person name="Yoshinaga Y."/>
            <person name="Zwiers L.-H."/>
            <person name="Turgeon B."/>
            <person name="Goodwin S."/>
            <person name="Spatafora J."/>
            <person name="Crous P."/>
            <person name="Grigoriev I."/>
        </authorList>
    </citation>
    <scope>NUCLEOTIDE SEQUENCE</scope>
    <source>
        <strain evidence="4">CBS 473.64</strain>
    </source>
</reference>
<dbReference type="AlphaFoldDB" id="A0A6A6RTQ3"/>
<feature type="compositionally biased region" description="Polar residues" evidence="2">
    <location>
        <begin position="553"/>
        <end position="565"/>
    </location>
</feature>
<feature type="compositionally biased region" description="Low complexity" evidence="2">
    <location>
        <begin position="497"/>
        <end position="507"/>
    </location>
</feature>
<sequence>MFEWITGPRISNAIEDLKPDATYENTIIDAPETPAHQFAVKAFKHAIFGTPAPEEVQTARKLQKKQSPDGLKLKVPEMAPPKENAAPVSPSKQPTGIMKTPVTVGKSRKSVSFGAHVVDNEGKGVGKSGIPNDCPGKFPSPWTPGTELKADLDSEKKPRTKLTEALMDARTTKQPKPGQKPKARDDSDITMDMGAPRSESGKYWKEQYESYAERSEKETKRLIAKQQLAKGYAKKKDAEATELTTKLEEERKRYRRRELELERQNKDYQERLRQAMAENASAGVEITALKNRVSALEKSGVQESNAIPIYEDNNKPPVRSLAELDIGDVSYLSTKTRTIAAGKENSPPKPRNVRHQTLPDTPTRATPFLARPKVGVDDSQVVTVLGRSTYGRRPSQSAARPTLVSHSSEPSRPSLSPRKSDARKENVPASPFASKPKVANSSPLPMPSPAADPWMDQSDDDIDFQDKMAVPIGLGGSSYSRPPPRRAPRSRPERKAAPPADDLFLADAKSELRTSARKSTKPAAIETKPAQPEKEKPKATIYSPTDPRFDMSKITTHHAQGSAQVTKDRVELGANKADPKEAARRRLAERKKKKAARS</sequence>